<dbReference type="HAMAP" id="MF_00041">
    <property type="entry name" value="Cys_tRNA_synth"/>
    <property type="match status" value="1"/>
</dbReference>
<dbReference type="GO" id="GO:0004817">
    <property type="term" value="F:cysteine-tRNA ligase activity"/>
    <property type="evidence" value="ECO:0007669"/>
    <property type="project" value="UniProtKB-UniRule"/>
</dbReference>
<evidence type="ECO:0000313" key="16">
    <source>
        <dbReference type="Proteomes" id="UP000426444"/>
    </source>
</evidence>
<feature type="domain" description="Cysteinyl-tRNA synthetase class Ia DALR" evidence="14">
    <location>
        <begin position="332"/>
        <end position="400"/>
    </location>
</feature>
<sequence>MYVCGPTTYNYIHLGNARPLVVFDTLRRYLEYKGKNVTYIQNFTDVDDKILNRANEEGAEPLTLAEVYIDEYFKDADALGIKRANYHPRVSDHIEDIVEAISKLIEKNYAYEIDGDVYFRVKNFKEYGKLSGRTLDEMMAGTRVEVDERKEETFDFALWKKAKADELSWNSPWGKGRPGWHIECSVMAAKYLGETFDIHGGGSDLIFPHHENEIAQSEALTGKPFVNYWMHNGFITVNKEKMSKSLGNFFILREILDKYPADVVRFYLISTHYRSPLDFDDGKLEEARKALNRLKTTITLLDEFVNDDISGNTELDEESKAFIQEVEGLKDNFINAMDDDLNTAKALGYLFEMSHSINSFIAKADKNDKSKQSVAKKAYITYTEMGSVLNIFIKSEKTDSNIDSIIEVLLDLRQLARKEKDYALSDSIRDFLSQNGVKIEDTSEKTRFRLEENINEQDILDYVVNLRTEFKQKKQYQMADFIREGLKEKGLIIEDTREGVRIKLANL</sequence>
<feature type="binding site" evidence="13">
    <location>
        <position position="209"/>
    </location>
    <ligand>
        <name>Zn(2+)</name>
        <dbReference type="ChEBI" id="CHEBI:29105"/>
    </ligand>
</feature>
<evidence type="ECO:0000256" key="12">
    <source>
        <dbReference type="ARBA" id="ARBA00047398"/>
    </source>
</evidence>
<proteinExistence type="inferred from homology"/>
<keyword evidence="11 13" id="KW-0030">Aminoacyl-tRNA synthetase</keyword>
<dbReference type="InterPro" id="IPR032678">
    <property type="entry name" value="tRNA-synt_1_cat_dom"/>
</dbReference>
<evidence type="ECO:0000256" key="1">
    <source>
        <dbReference type="ARBA" id="ARBA00004496"/>
    </source>
</evidence>
<comment type="subcellular location">
    <subcellularLocation>
        <location evidence="1 13">Cytoplasm</location>
    </subcellularLocation>
</comment>
<dbReference type="InterPro" id="IPR009080">
    <property type="entry name" value="tRNAsynth_Ia_anticodon-bd"/>
</dbReference>
<dbReference type="InterPro" id="IPR014729">
    <property type="entry name" value="Rossmann-like_a/b/a_fold"/>
</dbReference>
<evidence type="ECO:0000256" key="4">
    <source>
        <dbReference type="ARBA" id="ARBA00022490"/>
    </source>
</evidence>
<dbReference type="Gene3D" id="1.20.120.1910">
    <property type="entry name" value="Cysteine-tRNA ligase, C-terminal anti-codon recognition domain"/>
    <property type="match status" value="2"/>
</dbReference>
<dbReference type="InterPro" id="IPR015803">
    <property type="entry name" value="Cys-tRNA-ligase"/>
</dbReference>
<evidence type="ECO:0000256" key="8">
    <source>
        <dbReference type="ARBA" id="ARBA00022833"/>
    </source>
</evidence>
<dbReference type="NCBIfam" id="TIGR00435">
    <property type="entry name" value="cysS"/>
    <property type="match status" value="1"/>
</dbReference>
<feature type="binding site" evidence="13">
    <location>
        <position position="184"/>
    </location>
    <ligand>
        <name>Zn(2+)</name>
        <dbReference type="ChEBI" id="CHEBI:29105"/>
    </ligand>
</feature>
<dbReference type="PRINTS" id="PR00983">
    <property type="entry name" value="TRNASYNTHCYS"/>
</dbReference>
<keyword evidence="16" id="KW-1185">Reference proteome</keyword>
<evidence type="ECO:0000256" key="7">
    <source>
        <dbReference type="ARBA" id="ARBA00022741"/>
    </source>
</evidence>
<evidence type="ECO:0000256" key="11">
    <source>
        <dbReference type="ARBA" id="ARBA00023146"/>
    </source>
</evidence>
<keyword evidence="10 13" id="KW-0648">Protein biosynthesis</keyword>
<dbReference type="KEGG" id="salq:SYNTR_2161"/>
<dbReference type="Pfam" id="PF01406">
    <property type="entry name" value="tRNA-synt_1e"/>
    <property type="match status" value="1"/>
</dbReference>
<dbReference type="GO" id="GO:0005829">
    <property type="term" value="C:cytosol"/>
    <property type="evidence" value="ECO:0007669"/>
    <property type="project" value="TreeGrafter"/>
</dbReference>
<dbReference type="Pfam" id="PF09190">
    <property type="entry name" value="DALR_2"/>
    <property type="match status" value="1"/>
</dbReference>
<accession>A0A6I6DDX5</accession>
<dbReference type="EMBL" id="CP046457">
    <property type="protein sequence ID" value="QGU00755.1"/>
    <property type="molecule type" value="Genomic_DNA"/>
</dbReference>
<keyword evidence="6 13" id="KW-0479">Metal-binding</keyword>
<evidence type="ECO:0000256" key="6">
    <source>
        <dbReference type="ARBA" id="ARBA00022723"/>
    </source>
</evidence>
<keyword evidence="4 13" id="KW-0963">Cytoplasm</keyword>
<name>A0A6I6DDX5_9FIRM</name>
<dbReference type="Proteomes" id="UP000426444">
    <property type="component" value="Chromosome"/>
</dbReference>
<evidence type="ECO:0000259" key="14">
    <source>
        <dbReference type="SMART" id="SM00840"/>
    </source>
</evidence>
<dbReference type="GO" id="GO:0008270">
    <property type="term" value="F:zinc ion binding"/>
    <property type="evidence" value="ECO:0007669"/>
    <property type="project" value="UniProtKB-UniRule"/>
</dbReference>
<evidence type="ECO:0000313" key="15">
    <source>
        <dbReference type="EMBL" id="QGU00755.1"/>
    </source>
</evidence>
<evidence type="ECO:0000256" key="10">
    <source>
        <dbReference type="ARBA" id="ARBA00022917"/>
    </source>
</evidence>
<dbReference type="InterPro" id="IPR024909">
    <property type="entry name" value="Cys-tRNA/MSH_ligase"/>
</dbReference>
<gene>
    <name evidence="13" type="primary">cysS</name>
    <name evidence="15" type="ORF">SYNTR_2161</name>
</gene>
<dbReference type="PANTHER" id="PTHR10890:SF3">
    <property type="entry name" value="CYSTEINE--TRNA LIGASE, CYTOPLASMIC"/>
    <property type="match status" value="1"/>
</dbReference>
<comment type="subunit">
    <text evidence="3 13">Monomer.</text>
</comment>
<dbReference type="InterPro" id="IPR015273">
    <property type="entry name" value="Cys-tRNA-synt_Ia_DALR"/>
</dbReference>
<evidence type="ECO:0000256" key="9">
    <source>
        <dbReference type="ARBA" id="ARBA00022840"/>
    </source>
</evidence>
<dbReference type="FunFam" id="3.40.50.620:FF:000009">
    <property type="entry name" value="Cysteine--tRNA ligase"/>
    <property type="match status" value="1"/>
</dbReference>
<comment type="similarity">
    <text evidence="2 13">Belongs to the class-I aminoacyl-tRNA synthetase family.</text>
</comment>
<feature type="binding site" evidence="13">
    <location>
        <position position="213"/>
    </location>
    <ligand>
        <name>Zn(2+)</name>
        <dbReference type="ChEBI" id="CHEBI:29105"/>
    </ligand>
</feature>
<keyword evidence="7 13" id="KW-0547">Nucleotide-binding</keyword>
<dbReference type="CDD" id="cd00672">
    <property type="entry name" value="CysRS_core"/>
    <property type="match status" value="1"/>
</dbReference>
<dbReference type="EC" id="6.1.1.16" evidence="13"/>
<dbReference type="AlphaFoldDB" id="A0A6I6DDX5"/>
<feature type="short sequence motif" description="'HIGH' region" evidence="13">
    <location>
        <begin position="6"/>
        <end position="16"/>
    </location>
</feature>
<feature type="binding site" evidence="13">
    <location>
        <position position="244"/>
    </location>
    <ligand>
        <name>ATP</name>
        <dbReference type="ChEBI" id="CHEBI:30616"/>
    </ligand>
</feature>
<evidence type="ECO:0000256" key="13">
    <source>
        <dbReference type="HAMAP-Rule" id="MF_00041"/>
    </source>
</evidence>
<evidence type="ECO:0000256" key="5">
    <source>
        <dbReference type="ARBA" id="ARBA00022598"/>
    </source>
</evidence>
<evidence type="ECO:0000256" key="2">
    <source>
        <dbReference type="ARBA" id="ARBA00005594"/>
    </source>
</evidence>
<comment type="catalytic activity">
    <reaction evidence="12 13">
        <text>tRNA(Cys) + L-cysteine + ATP = L-cysteinyl-tRNA(Cys) + AMP + diphosphate</text>
        <dbReference type="Rhea" id="RHEA:17773"/>
        <dbReference type="Rhea" id="RHEA-COMP:9661"/>
        <dbReference type="Rhea" id="RHEA-COMP:9679"/>
        <dbReference type="ChEBI" id="CHEBI:30616"/>
        <dbReference type="ChEBI" id="CHEBI:33019"/>
        <dbReference type="ChEBI" id="CHEBI:35235"/>
        <dbReference type="ChEBI" id="CHEBI:78442"/>
        <dbReference type="ChEBI" id="CHEBI:78517"/>
        <dbReference type="ChEBI" id="CHEBI:456215"/>
        <dbReference type="EC" id="6.1.1.16"/>
    </reaction>
</comment>
<dbReference type="SUPFAM" id="SSF52374">
    <property type="entry name" value="Nucleotidylyl transferase"/>
    <property type="match status" value="1"/>
</dbReference>
<dbReference type="GO" id="GO:0005524">
    <property type="term" value="F:ATP binding"/>
    <property type="evidence" value="ECO:0007669"/>
    <property type="project" value="UniProtKB-UniRule"/>
</dbReference>
<keyword evidence="5 13" id="KW-0436">Ligase</keyword>
<comment type="cofactor">
    <cofactor evidence="13">
        <name>Zn(2+)</name>
        <dbReference type="ChEBI" id="CHEBI:29105"/>
    </cofactor>
    <text evidence="13">Binds 1 zinc ion per subunit.</text>
</comment>
<keyword evidence="8 13" id="KW-0862">Zinc</keyword>
<organism evidence="15 16">
    <name type="scientific">Candidatus Syntrophocurvum alkaliphilum</name>
    <dbReference type="NCBI Taxonomy" id="2293317"/>
    <lineage>
        <taxon>Bacteria</taxon>
        <taxon>Bacillati</taxon>
        <taxon>Bacillota</taxon>
        <taxon>Clostridia</taxon>
        <taxon>Eubacteriales</taxon>
        <taxon>Syntrophomonadaceae</taxon>
        <taxon>Candidatus Syntrophocurvum</taxon>
    </lineage>
</organism>
<dbReference type="SMART" id="SM00840">
    <property type="entry name" value="DALR_2"/>
    <property type="match status" value="1"/>
</dbReference>
<protein>
    <recommendedName>
        <fullName evidence="13">Cysteine--tRNA ligase</fullName>
        <ecNumber evidence="13">6.1.1.16</ecNumber>
    </recommendedName>
    <alternativeName>
        <fullName evidence="13">Cysteinyl-tRNA synthetase</fullName>
        <shortName evidence="13">CysRS</shortName>
    </alternativeName>
</protein>
<evidence type="ECO:0000256" key="3">
    <source>
        <dbReference type="ARBA" id="ARBA00011245"/>
    </source>
</evidence>
<dbReference type="GO" id="GO:0006423">
    <property type="term" value="P:cysteinyl-tRNA aminoacylation"/>
    <property type="evidence" value="ECO:0007669"/>
    <property type="project" value="UniProtKB-UniRule"/>
</dbReference>
<dbReference type="SUPFAM" id="SSF47323">
    <property type="entry name" value="Anticodon-binding domain of a subclass of class I aminoacyl-tRNA synthetases"/>
    <property type="match status" value="2"/>
</dbReference>
<dbReference type="Gene3D" id="3.40.50.620">
    <property type="entry name" value="HUPs"/>
    <property type="match status" value="1"/>
</dbReference>
<reference evidence="16" key="1">
    <citation type="journal article" date="2019" name="Microbiology">
        <title>Complete Genome Sequence of an Uncultured Bacterium of the Candidate Phylum Bipolaricaulota.</title>
        <authorList>
            <person name="Kadnikov V.V."/>
            <person name="Mardanov A.V."/>
            <person name="Beletsky A.V."/>
            <person name="Frank Y.A."/>
            <person name="Karnachuk O.V."/>
            <person name="Ravin N.V."/>
        </authorList>
    </citation>
    <scope>NUCLEOTIDE SEQUENCE [LARGE SCALE GENOMIC DNA]</scope>
</reference>
<feature type="short sequence motif" description="'KMSKS' region" evidence="13">
    <location>
        <begin position="241"/>
        <end position="245"/>
    </location>
</feature>
<dbReference type="PANTHER" id="PTHR10890">
    <property type="entry name" value="CYSTEINYL-TRNA SYNTHETASE"/>
    <property type="match status" value="1"/>
</dbReference>
<keyword evidence="9 13" id="KW-0067">ATP-binding</keyword>
<feature type="binding site" evidence="13">
    <location>
        <position position="4"/>
    </location>
    <ligand>
        <name>Zn(2+)</name>
        <dbReference type="ChEBI" id="CHEBI:29105"/>
    </ligand>
</feature>